<reference evidence="3" key="3">
    <citation type="submission" date="2018-02" db="EMBL/GenBank/DDBJ databases">
        <authorList>
            <person name="Cohen D.B."/>
            <person name="Kent A.D."/>
        </authorList>
    </citation>
    <scope>NUCLEOTIDE SEQUENCE</scope>
    <source>
        <strain evidence="3">13942-1</strain>
    </source>
</reference>
<dbReference type="PIRSF" id="PIRSF009320">
    <property type="entry name" value="Nuc_binding_HP_1000"/>
    <property type="match status" value="1"/>
</dbReference>
<dbReference type="EMBL" id="KU130396">
    <property type="protein sequence ID" value="ALT06145.1"/>
    <property type="molecule type" value="Genomic_DNA"/>
</dbReference>
<name>A0A0U2ZRC9_ECOLX</name>
<accession>A0A0U2ZRC9</accession>
<evidence type="ECO:0000259" key="1">
    <source>
        <dbReference type="Pfam" id="PF01656"/>
    </source>
</evidence>
<dbReference type="AlphaFoldDB" id="A0A0U2ZRC9"/>
<sequence length="238" mass="26368">MHVDTSGYRVKISSYFTHHIYEVAMITVVGGNKGGSGKTTIASNLAIALANKGREVCLLNGDLQRTAAKHHAEREAAGLLPAITLVEKFDNLTQTLQALNEKFDDVIVDVAGRNSKEFITSGVVAHQIIAPLQCSQPDLDTLTELEQQIDAMRNLNPELKVYCLQSMATTNPVLRGNERKEFLEYLEEFPTIQVLDSVICFRKVYRDCMSNGTGVVETNNTAARAEIEHLMNEVFGPW</sequence>
<geneLocation type="plasmid" evidence="2">
    <name>pS68</name>
</geneLocation>
<dbReference type="InterPro" id="IPR002586">
    <property type="entry name" value="CobQ/CobB/MinD/ParA_Nub-bd_dom"/>
</dbReference>
<dbReference type="PANTHER" id="PTHR13696:SF96">
    <property type="entry name" value="COBQ_COBB_MIND_PARA NUCLEOTIDE BINDING DOMAIN-CONTAINING PROTEIN"/>
    <property type="match status" value="1"/>
</dbReference>
<geneLocation type="plasmid" evidence="3">
    <name>RCS74_pI</name>
</geneLocation>
<dbReference type="Gene3D" id="3.40.50.300">
    <property type="entry name" value="P-loop containing nucleotide triphosphate hydrolases"/>
    <property type="match status" value="1"/>
</dbReference>
<geneLocation type="plasmid" evidence="4">
    <name>rcs74_pi</name>
</geneLocation>
<reference evidence="2" key="1">
    <citation type="submission" date="2015-11" db="EMBL/GenBank/DDBJ databases">
        <authorList>
            <person name="Xia J."/>
            <person name="Sun J."/>
            <person name="Liu Y."/>
        </authorList>
    </citation>
    <scope>NUCLEOTIDE SEQUENCE</scope>
    <source>
        <strain evidence="2">S68</strain>
        <plasmid evidence="2">pS68</plasmid>
    </source>
</reference>
<protein>
    <submittedName>
        <fullName evidence="2">Chromosome (Plasmid) partitioning protein ParA</fullName>
    </submittedName>
    <submittedName>
        <fullName evidence="3">Putative plasmid partitioning protein A</fullName>
    </submittedName>
</protein>
<dbReference type="PANTHER" id="PTHR13696">
    <property type="entry name" value="P-LOOP CONTAINING NUCLEOSIDE TRIPHOSPHATE HYDROLASE"/>
    <property type="match status" value="1"/>
</dbReference>
<gene>
    <name evidence="3" type="primary">parA</name>
    <name evidence="3" type="ORF">RCS74_PI0019</name>
</gene>
<dbReference type="SUPFAM" id="SSF52540">
    <property type="entry name" value="P-loop containing nucleoside triphosphate hydrolases"/>
    <property type="match status" value="1"/>
</dbReference>
<proteinExistence type="predicted"/>
<reference evidence="4" key="2">
    <citation type="submission" date="2018-02" db="EMBL/GenBank/DDBJ databases">
        <authorList>
            <person name="Cea G.-C."/>
            <person name="William W."/>
        </authorList>
    </citation>
    <scope>NUCLEOTIDE SEQUENCE [LARGE SCALE GENOMIC DNA]</scope>
    <source>
        <strain evidence="4">13942-1</strain>
        <plasmid evidence="4">rcs74_pi</plasmid>
    </source>
</reference>
<evidence type="ECO:0000313" key="4">
    <source>
        <dbReference type="Proteomes" id="UP000307735"/>
    </source>
</evidence>
<dbReference type="Pfam" id="PF01656">
    <property type="entry name" value="CbiA"/>
    <property type="match status" value="1"/>
</dbReference>
<evidence type="ECO:0000313" key="2">
    <source>
        <dbReference type="EMBL" id="ALT06145.1"/>
    </source>
</evidence>
<dbReference type="InterPro" id="IPR050678">
    <property type="entry name" value="DNA_Partitioning_ATPase"/>
</dbReference>
<evidence type="ECO:0000313" key="3">
    <source>
        <dbReference type="EMBL" id="SPE02412.1"/>
    </source>
</evidence>
<organism evidence="2">
    <name type="scientific">Escherichia coli</name>
    <dbReference type="NCBI Taxonomy" id="562"/>
    <lineage>
        <taxon>Bacteria</taxon>
        <taxon>Pseudomonadati</taxon>
        <taxon>Pseudomonadota</taxon>
        <taxon>Gammaproteobacteria</taxon>
        <taxon>Enterobacterales</taxon>
        <taxon>Enterobacteriaceae</taxon>
        <taxon>Escherichia</taxon>
    </lineage>
</organism>
<dbReference type="InterPro" id="IPR027417">
    <property type="entry name" value="P-loop_NTPase"/>
</dbReference>
<dbReference type="Proteomes" id="UP000307735">
    <property type="component" value="Plasmid RCS74_pI"/>
</dbReference>
<dbReference type="EMBL" id="LT985283">
    <property type="protein sequence ID" value="SPE02412.1"/>
    <property type="molecule type" value="Genomic_DNA"/>
</dbReference>
<keyword evidence="2" id="KW-0614">Plasmid</keyword>
<feature type="domain" description="CobQ/CobB/MinD/ParA nucleotide binding" evidence="1">
    <location>
        <begin position="29"/>
        <end position="138"/>
    </location>
</feature>
<dbReference type="CDD" id="cd02042">
    <property type="entry name" value="ParAB_family"/>
    <property type="match status" value="1"/>
</dbReference>